<name>A0A081BTV6_VECG1</name>
<dbReference type="Proteomes" id="UP000030661">
    <property type="component" value="Unassembled WGS sequence"/>
</dbReference>
<reference evidence="1 2" key="1">
    <citation type="journal article" date="2015" name="PeerJ">
        <title>First genomic representation of candidate bacterial phylum KSB3 points to enhanced environmental sensing as a trigger of wastewater bulking.</title>
        <authorList>
            <person name="Sekiguchi Y."/>
            <person name="Ohashi A."/>
            <person name="Parks D.H."/>
            <person name="Yamauchi T."/>
            <person name="Tyson G.W."/>
            <person name="Hugenholtz P."/>
        </authorList>
    </citation>
    <scope>NUCLEOTIDE SEQUENCE [LARGE SCALE GENOMIC DNA]</scope>
</reference>
<accession>A0A081BTV6</accession>
<protein>
    <submittedName>
        <fullName evidence="1">Uncharacterized protein</fullName>
    </submittedName>
</protein>
<dbReference type="HOGENOM" id="CLU_106275_1_0_0"/>
<proteinExistence type="predicted"/>
<dbReference type="EMBL" id="DF820464">
    <property type="protein sequence ID" value="GAK55761.1"/>
    <property type="molecule type" value="Genomic_DNA"/>
</dbReference>
<dbReference type="AlphaFoldDB" id="A0A081BTV6"/>
<dbReference type="InterPro" id="IPR014942">
    <property type="entry name" value="AbiEii"/>
</dbReference>
<gene>
    <name evidence="1" type="ORF">U27_02720</name>
</gene>
<keyword evidence="2" id="KW-1185">Reference proteome</keyword>
<evidence type="ECO:0000313" key="2">
    <source>
        <dbReference type="Proteomes" id="UP000030661"/>
    </source>
</evidence>
<dbReference type="STRING" id="1499967.U27_02720"/>
<organism evidence="1 2">
    <name type="scientific">Vecturithrix granuli</name>
    <dbReference type="NCBI Taxonomy" id="1499967"/>
    <lineage>
        <taxon>Bacteria</taxon>
        <taxon>Candidatus Moduliflexota</taxon>
        <taxon>Candidatus Vecturitrichia</taxon>
        <taxon>Candidatus Vecturitrichales</taxon>
        <taxon>Candidatus Vecturitrichaceae</taxon>
        <taxon>Candidatus Vecturithrix</taxon>
    </lineage>
</organism>
<sequence>MHTHILTAQQIELLPLIKEFAQEFYLVGGTAIALYIGHRRSIDFDLFTRQDLKRRRIKRLIEKHEFTATEILYEASEQLHLVVNDVKLTFFQFPHAVEHPIMFENVIQLPALPDLAAMKAYALGGRAKWKDYVDLYFLLKDHFRLQEISAHAKKMFERFFNEKLFREQLAYFEDIDYREQVEFVGTDVSDDEIKAFLTEVALTPF</sequence>
<dbReference type="Pfam" id="PF08843">
    <property type="entry name" value="AbiEii"/>
    <property type="match status" value="1"/>
</dbReference>
<evidence type="ECO:0000313" key="1">
    <source>
        <dbReference type="EMBL" id="GAK55761.1"/>
    </source>
</evidence>